<dbReference type="PANTHER" id="PTHR42695:SF5">
    <property type="entry name" value="GLUTAMINE AMIDOTRANSFERASE YLR126C-RELATED"/>
    <property type="match status" value="1"/>
</dbReference>
<dbReference type="EMBL" id="MGBR01000001">
    <property type="protein sequence ID" value="OGK73541.1"/>
    <property type="molecule type" value="Genomic_DNA"/>
</dbReference>
<dbReference type="PROSITE" id="PS51273">
    <property type="entry name" value="GATASE_TYPE_1"/>
    <property type="match status" value="1"/>
</dbReference>
<accession>A0A1F7L0D0</accession>
<dbReference type="Proteomes" id="UP000177050">
    <property type="component" value="Unassembled WGS sequence"/>
</dbReference>
<dbReference type="PANTHER" id="PTHR42695">
    <property type="entry name" value="GLUTAMINE AMIDOTRANSFERASE YLR126C-RELATED"/>
    <property type="match status" value="1"/>
</dbReference>
<dbReference type="AlphaFoldDB" id="A0A1F7L0D0"/>
<dbReference type="Pfam" id="PF00117">
    <property type="entry name" value="GATase"/>
    <property type="match status" value="1"/>
</dbReference>
<name>A0A1F7L0D0_9BACT</name>
<dbReference type="SUPFAM" id="SSF52317">
    <property type="entry name" value="Class I glutamine amidotransferase-like"/>
    <property type="match status" value="1"/>
</dbReference>
<sequence>MNILVINNETRRIDELCILLQNHIVTEITPMHISDNDVAKNDLIILTGSHKVSLIGHEAYFNKEIELIKSCSKPIIGICLGLQLIAYAYEGFVGRMPAKHDGIKNIQVVGSDPIFGEKSSFKVYSSHRWMVERIDFPLIGLARSEDGWEIVKHSNKNIYGFQFHPEVQQKNILDGKWLFERIVQTVCPS</sequence>
<proteinExistence type="predicted"/>
<evidence type="ECO:0000259" key="1">
    <source>
        <dbReference type="Pfam" id="PF00117"/>
    </source>
</evidence>
<evidence type="ECO:0000313" key="2">
    <source>
        <dbReference type="EMBL" id="OGK73541.1"/>
    </source>
</evidence>
<feature type="domain" description="Glutamine amidotransferase" evidence="1">
    <location>
        <begin position="27"/>
        <end position="171"/>
    </location>
</feature>
<gene>
    <name evidence="2" type="ORF">A3K52_01985</name>
</gene>
<dbReference type="InterPro" id="IPR029062">
    <property type="entry name" value="Class_I_gatase-like"/>
</dbReference>
<organism evidence="2 3">
    <name type="scientific">Candidatus Roizmanbacteria bacterium RIFOXYD1_FULL_38_12</name>
    <dbReference type="NCBI Taxonomy" id="1802093"/>
    <lineage>
        <taxon>Bacteria</taxon>
        <taxon>Candidatus Roizmaniibacteriota</taxon>
    </lineage>
</organism>
<dbReference type="Gene3D" id="3.40.50.880">
    <property type="match status" value="1"/>
</dbReference>
<evidence type="ECO:0000313" key="3">
    <source>
        <dbReference type="Proteomes" id="UP000177050"/>
    </source>
</evidence>
<reference evidence="2 3" key="1">
    <citation type="journal article" date="2016" name="Nat. Commun.">
        <title>Thousands of microbial genomes shed light on interconnected biogeochemical processes in an aquifer system.</title>
        <authorList>
            <person name="Anantharaman K."/>
            <person name="Brown C.T."/>
            <person name="Hug L.A."/>
            <person name="Sharon I."/>
            <person name="Castelle C.J."/>
            <person name="Probst A.J."/>
            <person name="Thomas B.C."/>
            <person name="Singh A."/>
            <person name="Wilkins M.J."/>
            <person name="Karaoz U."/>
            <person name="Brodie E.L."/>
            <person name="Williams K.H."/>
            <person name="Hubbard S.S."/>
            <person name="Banfield J.F."/>
        </authorList>
    </citation>
    <scope>NUCLEOTIDE SEQUENCE [LARGE SCALE GENOMIC DNA]</scope>
</reference>
<protein>
    <recommendedName>
        <fullName evidence="1">Glutamine amidotransferase domain-containing protein</fullName>
    </recommendedName>
</protein>
<comment type="caution">
    <text evidence="2">The sequence shown here is derived from an EMBL/GenBank/DDBJ whole genome shotgun (WGS) entry which is preliminary data.</text>
</comment>
<dbReference type="GO" id="GO:0005829">
    <property type="term" value="C:cytosol"/>
    <property type="evidence" value="ECO:0007669"/>
    <property type="project" value="TreeGrafter"/>
</dbReference>
<dbReference type="InterPro" id="IPR044992">
    <property type="entry name" value="ChyE-like"/>
</dbReference>
<dbReference type="InterPro" id="IPR017926">
    <property type="entry name" value="GATASE"/>
</dbReference>